<accession>A0AC61RLP1</accession>
<dbReference type="Proteomes" id="UP000304953">
    <property type="component" value="Unassembled WGS sequence"/>
</dbReference>
<reference evidence="1" key="1">
    <citation type="submission" date="2019-04" db="EMBL/GenBank/DDBJ databases">
        <title>Microbes associate with the intestines of laboratory mice.</title>
        <authorList>
            <person name="Navarre W."/>
            <person name="Wong E."/>
            <person name="Huang K."/>
            <person name="Tropini C."/>
            <person name="Ng K."/>
            <person name="Yu B."/>
        </authorList>
    </citation>
    <scope>NUCLEOTIDE SEQUENCE</scope>
    <source>
        <strain evidence="1">NM01_1-7b</strain>
    </source>
</reference>
<comment type="caution">
    <text evidence="1">The sequence shown here is derived from an EMBL/GenBank/DDBJ whole genome shotgun (WGS) entry which is preliminary data.</text>
</comment>
<sequence>MANSRFPNQKTVERIRKMYPIGTRVELIHMDDPYSRLKPGDKGTVRLVDDTATVFVDWDCGSGLGIVYGEDRVRKL</sequence>
<gene>
    <name evidence="1" type="ORF">E5329_28680</name>
</gene>
<name>A0AC61RLP1_9FIRM</name>
<organism evidence="1 2">
    <name type="scientific">Petralouisia muris</name>
    <dbReference type="NCBI Taxonomy" id="3032872"/>
    <lineage>
        <taxon>Bacteria</taxon>
        <taxon>Bacillati</taxon>
        <taxon>Bacillota</taxon>
        <taxon>Clostridia</taxon>
        <taxon>Lachnospirales</taxon>
        <taxon>Lachnospiraceae</taxon>
        <taxon>Petralouisia</taxon>
    </lineage>
</organism>
<dbReference type="EMBL" id="SRYA01000172">
    <property type="protein sequence ID" value="TGY85807.1"/>
    <property type="molecule type" value="Genomic_DNA"/>
</dbReference>
<evidence type="ECO:0000313" key="1">
    <source>
        <dbReference type="EMBL" id="TGY85807.1"/>
    </source>
</evidence>
<proteinExistence type="predicted"/>
<keyword evidence="2" id="KW-1185">Reference proteome</keyword>
<protein>
    <submittedName>
        <fullName evidence="1">DUF4314 domain-containing protein</fullName>
    </submittedName>
</protein>
<evidence type="ECO:0000313" key="2">
    <source>
        <dbReference type="Proteomes" id="UP000304953"/>
    </source>
</evidence>